<evidence type="ECO:0000313" key="1">
    <source>
        <dbReference type="EMBL" id="MDQ0377973.1"/>
    </source>
</evidence>
<keyword evidence="2" id="KW-1185">Reference proteome</keyword>
<reference evidence="1 2" key="1">
    <citation type="submission" date="2023-07" db="EMBL/GenBank/DDBJ databases">
        <title>Sequencing the genomes of 1000 actinobacteria strains.</title>
        <authorList>
            <person name="Klenk H.-P."/>
        </authorList>
    </citation>
    <scope>NUCLEOTIDE SEQUENCE [LARGE SCALE GENOMIC DNA]</scope>
    <source>
        <strain evidence="1 2">DSM 45805</strain>
    </source>
</reference>
<accession>A0ABU0ERP7</accession>
<comment type="caution">
    <text evidence="1">The sequence shown here is derived from an EMBL/GenBank/DDBJ whole genome shotgun (WGS) entry which is preliminary data.</text>
</comment>
<dbReference type="RefSeq" id="WP_306990586.1">
    <property type="nucleotide sequence ID" value="NZ_JAUSUT010000001.1"/>
</dbReference>
<dbReference type="EMBL" id="JAUSUT010000001">
    <property type="protein sequence ID" value="MDQ0377973.1"/>
    <property type="molecule type" value="Genomic_DNA"/>
</dbReference>
<name>A0ABU0ERP7_9PSEU</name>
<protein>
    <submittedName>
        <fullName evidence="1">Uncharacterized protein</fullName>
    </submittedName>
</protein>
<proteinExistence type="predicted"/>
<organism evidence="1 2">
    <name type="scientific">Amycolatopsis thermophila</name>
    <dbReference type="NCBI Taxonomy" id="206084"/>
    <lineage>
        <taxon>Bacteria</taxon>
        <taxon>Bacillati</taxon>
        <taxon>Actinomycetota</taxon>
        <taxon>Actinomycetes</taxon>
        <taxon>Pseudonocardiales</taxon>
        <taxon>Pseudonocardiaceae</taxon>
        <taxon>Amycolatopsis</taxon>
    </lineage>
</organism>
<gene>
    <name evidence="1" type="ORF">FB470_001967</name>
</gene>
<evidence type="ECO:0000313" key="2">
    <source>
        <dbReference type="Proteomes" id="UP001229651"/>
    </source>
</evidence>
<dbReference type="Proteomes" id="UP001229651">
    <property type="component" value="Unassembled WGS sequence"/>
</dbReference>
<sequence length="84" mass="9206">MTSSLTPAQRTLRAQVAAHTSWAKTTDRAARTAPARRAALARFEKQVDPEGRMTPRQRADAAESARKAFFLALAAKSAAARRQR</sequence>